<evidence type="ECO:0000256" key="6">
    <source>
        <dbReference type="ARBA" id="ARBA00022840"/>
    </source>
</evidence>
<evidence type="ECO:0000256" key="3">
    <source>
        <dbReference type="ARBA" id="ARBA00022448"/>
    </source>
</evidence>
<dbReference type="Gene3D" id="3.40.50.300">
    <property type="entry name" value="P-loop containing nucleotide triphosphate hydrolases"/>
    <property type="match status" value="1"/>
</dbReference>
<feature type="domain" description="ABC transporter" evidence="10">
    <location>
        <begin position="38"/>
        <end position="277"/>
    </location>
</feature>
<keyword evidence="12" id="KW-1185">Reference proteome</keyword>
<dbReference type="PIRSF" id="PIRSF039085">
    <property type="entry name" value="ABC_ATPase_HisP"/>
    <property type="match status" value="1"/>
</dbReference>
<comment type="caution">
    <text evidence="11">The sequence shown here is derived from an EMBL/GenBank/DDBJ whole genome shotgun (WGS) entry which is preliminary data.</text>
</comment>
<comment type="subcellular location">
    <subcellularLocation>
        <location evidence="1">Cell membrane</location>
        <topology evidence="1">Peripheral membrane protein</topology>
    </subcellularLocation>
</comment>
<name>A0ABP5EQ08_9MICO</name>
<evidence type="ECO:0000256" key="1">
    <source>
        <dbReference type="ARBA" id="ARBA00004202"/>
    </source>
</evidence>
<dbReference type="InterPro" id="IPR050086">
    <property type="entry name" value="MetN_ABC_transporter-like"/>
</dbReference>
<dbReference type="PANTHER" id="PTHR43166:SF9">
    <property type="entry name" value="GLUTAMATE_ASPARTATE IMPORT ATP-BINDING PROTEIN GLTL"/>
    <property type="match status" value="1"/>
</dbReference>
<sequence length="283" mass="31226">MMKQETRPPVRPSPEAVGPDEMRTELNPDPSAETPALVEMDSVSIAYGDKEVVHEVSLSVAQGEVMALIGPSGAGKSSLLRTVNYLEKPSNGRITVAGHVIEGGQAPKRRDLLALRRDVGMVFQSFNLFPHLSALDNVALAQVYSLKRSKSEARARAEIELERVGLPKAMHGRRPTTFSGGQQQRIAIARSLSLDPKLMLFDEPTSALDPELGWEVLGTMRELAATGMTMLVVTHEMHFARDVAEEVVFMADGRVVEQGPPEQIMTDPRHERTRQFLRVVLDR</sequence>
<evidence type="ECO:0000256" key="7">
    <source>
        <dbReference type="ARBA" id="ARBA00022970"/>
    </source>
</evidence>
<keyword evidence="4" id="KW-1003">Cell membrane</keyword>
<evidence type="ECO:0000256" key="5">
    <source>
        <dbReference type="ARBA" id="ARBA00022741"/>
    </source>
</evidence>
<evidence type="ECO:0000256" key="4">
    <source>
        <dbReference type="ARBA" id="ARBA00022475"/>
    </source>
</evidence>
<dbReference type="EMBL" id="BAAANO010000010">
    <property type="protein sequence ID" value="GAA2004091.1"/>
    <property type="molecule type" value="Genomic_DNA"/>
</dbReference>
<evidence type="ECO:0000259" key="10">
    <source>
        <dbReference type="PROSITE" id="PS50893"/>
    </source>
</evidence>
<dbReference type="InterPro" id="IPR003439">
    <property type="entry name" value="ABC_transporter-like_ATP-bd"/>
</dbReference>
<evidence type="ECO:0000256" key="8">
    <source>
        <dbReference type="ARBA" id="ARBA00023136"/>
    </source>
</evidence>
<evidence type="ECO:0000313" key="12">
    <source>
        <dbReference type="Proteomes" id="UP001500755"/>
    </source>
</evidence>
<gene>
    <name evidence="11" type="ORF">GCM10009755_11730</name>
</gene>
<proteinExistence type="inferred from homology"/>
<dbReference type="Proteomes" id="UP001500755">
    <property type="component" value="Unassembled WGS sequence"/>
</dbReference>
<dbReference type="InterPro" id="IPR030679">
    <property type="entry name" value="ABC_ATPase_HisP-typ"/>
</dbReference>
<keyword evidence="6 11" id="KW-0067">ATP-binding</keyword>
<dbReference type="InterPro" id="IPR003593">
    <property type="entry name" value="AAA+_ATPase"/>
</dbReference>
<dbReference type="PROSITE" id="PS50893">
    <property type="entry name" value="ABC_TRANSPORTER_2"/>
    <property type="match status" value="1"/>
</dbReference>
<dbReference type="RefSeq" id="WP_344307846.1">
    <property type="nucleotide sequence ID" value="NZ_BAAANO010000010.1"/>
</dbReference>
<dbReference type="SUPFAM" id="SSF52540">
    <property type="entry name" value="P-loop containing nucleoside triphosphate hydrolases"/>
    <property type="match status" value="1"/>
</dbReference>
<organism evidence="11 12">
    <name type="scientific">Brevibacterium samyangense</name>
    <dbReference type="NCBI Taxonomy" id="366888"/>
    <lineage>
        <taxon>Bacteria</taxon>
        <taxon>Bacillati</taxon>
        <taxon>Actinomycetota</taxon>
        <taxon>Actinomycetes</taxon>
        <taxon>Micrococcales</taxon>
        <taxon>Brevibacteriaceae</taxon>
        <taxon>Brevibacterium</taxon>
    </lineage>
</organism>
<evidence type="ECO:0000256" key="9">
    <source>
        <dbReference type="SAM" id="MobiDB-lite"/>
    </source>
</evidence>
<keyword evidence="7" id="KW-0029">Amino-acid transport</keyword>
<accession>A0ABP5EQ08</accession>
<dbReference type="GO" id="GO:0005524">
    <property type="term" value="F:ATP binding"/>
    <property type="evidence" value="ECO:0007669"/>
    <property type="project" value="UniProtKB-KW"/>
</dbReference>
<keyword evidence="3" id="KW-0813">Transport</keyword>
<reference evidence="12" key="1">
    <citation type="journal article" date="2019" name="Int. J. Syst. Evol. Microbiol.">
        <title>The Global Catalogue of Microorganisms (GCM) 10K type strain sequencing project: providing services to taxonomists for standard genome sequencing and annotation.</title>
        <authorList>
            <consortium name="The Broad Institute Genomics Platform"/>
            <consortium name="The Broad Institute Genome Sequencing Center for Infectious Disease"/>
            <person name="Wu L."/>
            <person name="Ma J."/>
        </authorList>
    </citation>
    <scope>NUCLEOTIDE SEQUENCE [LARGE SCALE GENOMIC DNA]</scope>
    <source>
        <strain evidence="12">JCM 14546</strain>
    </source>
</reference>
<comment type="similarity">
    <text evidence="2">Belongs to the ABC transporter superfamily.</text>
</comment>
<protein>
    <submittedName>
        <fullName evidence="11">Amino acid ABC transporter ATP-binding protein</fullName>
    </submittedName>
</protein>
<dbReference type="Pfam" id="PF00005">
    <property type="entry name" value="ABC_tran"/>
    <property type="match status" value="1"/>
</dbReference>
<keyword evidence="8" id="KW-0472">Membrane</keyword>
<feature type="region of interest" description="Disordered" evidence="9">
    <location>
        <begin position="1"/>
        <end position="34"/>
    </location>
</feature>
<evidence type="ECO:0000313" key="11">
    <source>
        <dbReference type="EMBL" id="GAA2004091.1"/>
    </source>
</evidence>
<dbReference type="PANTHER" id="PTHR43166">
    <property type="entry name" value="AMINO ACID IMPORT ATP-BINDING PROTEIN"/>
    <property type="match status" value="1"/>
</dbReference>
<evidence type="ECO:0000256" key="2">
    <source>
        <dbReference type="ARBA" id="ARBA00005417"/>
    </source>
</evidence>
<dbReference type="InterPro" id="IPR027417">
    <property type="entry name" value="P-loop_NTPase"/>
</dbReference>
<keyword evidence="5" id="KW-0547">Nucleotide-binding</keyword>
<dbReference type="PROSITE" id="PS00211">
    <property type="entry name" value="ABC_TRANSPORTER_1"/>
    <property type="match status" value="1"/>
</dbReference>
<dbReference type="SMART" id="SM00382">
    <property type="entry name" value="AAA"/>
    <property type="match status" value="1"/>
</dbReference>
<dbReference type="InterPro" id="IPR017871">
    <property type="entry name" value="ABC_transporter-like_CS"/>
</dbReference>